<accession>A0A2S4WCM2</accession>
<protein>
    <submittedName>
        <fullName evidence="2">Uncharacterized protein</fullName>
    </submittedName>
</protein>
<dbReference type="AlphaFoldDB" id="A0A2S4WCM2"/>
<dbReference type="Proteomes" id="UP000238274">
    <property type="component" value="Unassembled WGS sequence"/>
</dbReference>
<name>A0A2S4WCM2_9BASI</name>
<proteinExistence type="predicted"/>
<dbReference type="EMBL" id="PKSM01000048">
    <property type="protein sequence ID" value="POW19498.1"/>
    <property type="molecule type" value="Genomic_DNA"/>
</dbReference>
<evidence type="ECO:0000256" key="1">
    <source>
        <dbReference type="SAM" id="MobiDB-lite"/>
    </source>
</evidence>
<dbReference type="VEuPathDB" id="FungiDB:PSHT_04619"/>
<organism evidence="2 3">
    <name type="scientific">Puccinia striiformis</name>
    <dbReference type="NCBI Taxonomy" id="27350"/>
    <lineage>
        <taxon>Eukaryota</taxon>
        <taxon>Fungi</taxon>
        <taxon>Dikarya</taxon>
        <taxon>Basidiomycota</taxon>
        <taxon>Pucciniomycotina</taxon>
        <taxon>Pucciniomycetes</taxon>
        <taxon>Pucciniales</taxon>
        <taxon>Pucciniaceae</taxon>
        <taxon>Puccinia</taxon>
    </lineage>
</organism>
<reference evidence="2 3" key="1">
    <citation type="submission" date="2017-12" db="EMBL/GenBank/DDBJ databases">
        <title>Gene loss provides genomic basis for host adaptation in cereal stripe rust fungi.</title>
        <authorList>
            <person name="Xia C."/>
        </authorList>
    </citation>
    <scope>NUCLEOTIDE SEQUENCE [LARGE SCALE GENOMIC DNA]</scope>
    <source>
        <strain evidence="2 3">93TX-2</strain>
    </source>
</reference>
<gene>
    <name evidence="2" type="ORF">PSHT_04619</name>
</gene>
<evidence type="ECO:0000313" key="3">
    <source>
        <dbReference type="Proteomes" id="UP000238274"/>
    </source>
</evidence>
<reference evidence="3" key="2">
    <citation type="journal article" date="2018" name="BMC Genomics">
        <title>Genomic insights into host adaptation between the wheat stripe rust pathogen (Puccinia striiformis f. sp. tritici) and the barley stripe rust pathogen (Puccinia striiformis f. sp. hordei).</title>
        <authorList>
            <person name="Xia C."/>
            <person name="Wang M."/>
            <person name="Yin C."/>
            <person name="Cornejo O.E."/>
            <person name="Hulbert S.H."/>
            <person name="Chen X."/>
        </authorList>
    </citation>
    <scope>NUCLEOTIDE SEQUENCE [LARGE SCALE GENOMIC DNA]</scope>
    <source>
        <strain evidence="3">93TX-2</strain>
    </source>
</reference>
<comment type="caution">
    <text evidence="2">The sequence shown here is derived from an EMBL/GenBank/DDBJ whole genome shotgun (WGS) entry which is preliminary data.</text>
</comment>
<keyword evidence="3" id="KW-1185">Reference proteome</keyword>
<evidence type="ECO:0000313" key="2">
    <source>
        <dbReference type="EMBL" id="POW19498.1"/>
    </source>
</evidence>
<sequence>MRLLEGIVFMGCGLYTSYTFWRSGRKNMNSSSYERQNEKKREGSSTVEMMVRGESEPKKMPNNNKRKKASVAIISGSLVGWAIAAL</sequence>
<feature type="region of interest" description="Disordered" evidence="1">
    <location>
        <begin position="26"/>
        <end position="67"/>
    </location>
</feature>
<reference evidence="3" key="3">
    <citation type="journal article" date="2018" name="Mol. Plant Microbe Interact.">
        <title>Genome sequence resources for the wheat stripe rust pathogen (Puccinia striiformis f. sp. tritici) and the barley stripe rust pathogen (Puccinia striiformis f. sp. hordei).</title>
        <authorList>
            <person name="Xia C."/>
            <person name="Wang M."/>
            <person name="Yin C."/>
            <person name="Cornejo O.E."/>
            <person name="Hulbert S.H."/>
            <person name="Chen X."/>
        </authorList>
    </citation>
    <scope>NUCLEOTIDE SEQUENCE [LARGE SCALE GENOMIC DNA]</scope>
    <source>
        <strain evidence="3">93TX-2</strain>
    </source>
</reference>